<proteinExistence type="predicted"/>
<organism evidence="2 3">
    <name type="scientific">Boletus edulis BED1</name>
    <dbReference type="NCBI Taxonomy" id="1328754"/>
    <lineage>
        <taxon>Eukaryota</taxon>
        <taxon>Fungi</taxon>
        <taxon>Dikarya</taxon>
        <taxon>Basidiomycota</taxon>
        <taxon>Agaricomycotina</taxon>
        <taxon>Agaricomycetes</taxon>
        <taxon>Agaricomycetidae</taxon>
        <taxon>Boletales</taxon>
        <taxon>Boletineae</taxon>
        <taxon>Boletaceae</taxon>
        <taxon>Boletoideae</taxon>
        <taxon>Boletus</taxon>
    </lineage>
</organism>
<feature type="region of interest" description="Disordered" evidence="1">
    <location>
        <begin position="77"/>
        <end position="105"/>
    </location>
</feature>
<protein>
    <submittedName>
        <fullName evidence="2">Uncharacterized protein</fullName>
    </submittedName>
</protein>
<dbReference type="EMBL" id="WHUW01000098">
    <property type="protein sequence ID" value="KAF8425057.1"/>
    <property type="molecule type" value="Genomic_DNA"/>
</dbReference>
<accession>A0AAD4BFG5</accession>
<evidence type="ECO:0000313" key="2">
    <source>
        <dbReference type="EMBL" id="KAF8425057.1"/>
    </source>
</evidence>
<dbReference type="Proteomes" id="UP001194468">
    <property type="component" value="Unassembled WGS sequence"/>
</dbReference>
<feature type="region of interest" description="Disordered" evidence="1">
    <location>
        <begin position="36"/>
        <end position="55"/>
    </location>
</feature>
<gene>
    <name evidence="2" type="ORF">L210DRAFT_3225586</name>
</gene>
<feature type="region of interest" description="Disordered" evidence="1">
    <location>
        <begin position="1"/>
        <end position="26"/>
    </location>
</feature>
<feature type="compositionally biased region" description="Basic and acidic residues" evidence="1">
    <location>
        <begin position="1"/>
        <end position="20"/>
    </location>
</feature>
<comment type="caution">
    <text evidence="2">The sequence shown here is derived from an EMBL/GenBank/DDBJ whole genome shotgun (WGS) entry which is preliminary data.</text>
</comment>
<reference evidence="2" key="2">
    <citation type="journal article" date="2020" name="Nat. Commun.">
        <title>Large-scale genome sequencing of mycorrhizal fungi provides insights into the early evolution of symbiotic traits.</title>
        <authorList>
            <person name="Miyauchi S."/>
            <person name="Kiss E."/>
            <person name="Kuo A."/>
            <person name="Drula E."/>
            <person name="Kohler A."/>
            <person name="Sanchez-Garcia M."/>
            <person name="Morin E."/>
            <person name="Andreopoulos B."/>
            <person name="Barry K.W."/>
            <person name="Bonito G."/>
            <person name="Buee M."/>
            <person name="Carver A."/>
            <person name="Chen C."/>
            <person name="Cichocki N."/>
            <person name="Clum A."/>
            <person name="Culley D."/>
            <person name="Crous P.W."/>
            <person name="Fauchery L."/>
            <person name="Girlanda M."/>
            <person name="Hayes R.D."/>
            <person name="Keri Z."/>
            <person name="LaButti K."/>
            <person name="Lipzen A."/>
            <person name="Lombard V."/>
            <person name="Magnuson J."/>
            <person name="Maillard F."/>
            <person name="Murat C."/>
            <person name="Nolan M."/>
            <person name="Ohm R.A."/>
            <person name="Pangilinan J."/>
            <person name="Pereira M.F."/>
            <person name="Perotto S."/>
            <person name="Peter M."/>
            <person name="Pfister S."/>
            <person name="Riley R."/>
            <person name="Sitrit Y."/>
            <person name="Stielow J.B."/>
            <person name="Szollosi G."/>
            <person name="Zifcakova L."/>
            <person name="Stursova M."/>
            <person name="Spatafora J.W."/>
            <person name="Tedersoo L."/>
            <person name="Vaario L.M."/>
            <person name="Yamada A."/>
            <person name="Yan M."/>
            <person name="Wang P."/>
            <person name="Xu J."/>
            <person name="Bruns T."/>
            <person name="Baldrian P."/>
            <person name="Vilgalys R."/>
            <person name="Dunand C."/>
            <person name="Henrissat B."/>
            <person name="Grigoriev I.V."/>
            <person name="Hibbett D."/>
            <person name="Nagy L.G."/>
            <person name="Martin F.M."/>
        </authorList>
    </citation>
    <scope>NUCLEOTIDE SEQUENCE</scope>
    <source>
        <strain evidence="2">BED1</strain>
    </source>
</reference>
<reference evidence="2" key="1">
    <citation type="submission" date="2019-10" db="EMBL/GenBank/DDBJ databases">
        <authorList>
            <consortium name="DOE Joint Genome Institute"/>
            <person name="Kuo A."/>
            <person name="Miyauchi S."/>
            <person name="Kiss E."/>
            <person name="Drula E."/>
            <person name="Kohler A."/>
            <person name="Sanchez-Garcia M."/>
            <person name="Andreopoulos B."/>
            <person name="Barry K.W."/>
            <person name="Bonito G."/>
            <person name="Buee M."/>
            <person name="Carver A."/>
            <person name="Chen C."/>
            <person name="Cichocki N."/>
            <person name="Clum A."/>
            <person name="Culley D."/>
            <person name="Crous P.W."/>
            <person name="Fauchery L."/>
            <person name="Girlanda M."/>
            <person name="Hayes R."/>
            <person name="Keri Z."/>
            <person name="LaButti K."/>
            <person name="Lipzen A."/>
            <person name="Lombard V."/>
            <person name="Magnuson J."/>
            <person name="Maillard F."/>
            <person name="Morin E."/>
            <person name="Murat C."/>
            <person name="Nolan M."/>
            <person name="Ohm R."/>
            <person name="Pangilinan J."/>
            <person name="Pereira M."/>
            <person name="Perotto S."/>
            <person name="Peter M."/>
            <person name="Riley R."/>
            <person name="Sitrit Y."/>
            <person name="Stielow B."/>
            <person name="Szollosi G."/>
            <person name="Zifcakova L."/>
            <person name="Stursova M."/>
            <person name="Spatafora J.W."/>
            <person name="Tedersoo L."/>
            <person name="Vaario L.-M."/>
            <person name="Yamada A."/>
            <person name="Yan M."/>
            <person name="Wang P."/>
            <person name="Xu J."/>
            <person name="Bruns T."/>
            <person name="Baldrian P."/>
            <person name="Vilgalys R."/>
            <person name="Henrissat B."/>
            <person name="Grigoriev I.V."/>
            <person name="Hibbett D."/>
            <person name="Nagy L.G."/>
            <person name="Martin F.M."/>
        </authorList>
    </citation>
    <scope>NUCLEOTIDE SEQUENCE</scope>
    <source>
        <strain evidence="2">BED1</strain>
    </source>
</reference>
<name>A0AAD4BFG5_BOLED</name>
<keyword evidence="3" id="KW-1185">Reference proteome</keyword>
<dbReference type="AlphaFoldDB" id="A0AAD4BFG5"/>
<sequence>MGGDERSGSRGHMEEGDEQLHSNQYGWVGDERLRSNGHGWAGDEHSGSRGHGGSGTRAVALELIHWLGGRRAASLEMNSHARRPGGGALHRRDGGCAGSIMASRG</sequence>
<evidence type="ECO:0000313" key="3">
    <source>
        <dbReference type="Proteomes" id="UP001194468"/>
    </source>
</evidence>
<evidence type="ECO:0000256" key="1">
    <source>
        <dbReference type="SAM" id="MobiDB-lite"/>
    </source>
</evidence>